<evidence type="ECO:0000313" key="2">
    <source>
        <dbReference type="Proteomes" id="UP000594262"/>
    </source>
</evidence>
<organism evidence="1 2">
    <name type="scientific">Clytia hemisphaerica</name>
    <dbReference type="NCBI Taxonomy" id="252671"/>
    <lineage>
        <taxon>Eukaryota</taxon>
        <taxon>Metazoa</taxon>
        <taxon>Cnidaria</taxon>
        <taxon>Hydrozoa</taxon>
        <taxon>Hydroidolina</taxon>
        <taxon>Leptothecata</taxon>
        <taxon>Obeliida</taxon>
        <taxon>Clytiidae</taxon>
        <taxon>Clytia</taxon>
    </lineage>
</organism>
<proteinExistence type="predicted"/>
<name>A0A7M6DRY2_9CNID</name>
<dbReference type="RefSeq" id="XP_066922460.1">
    <property type="nucleotide sequence ID" value="XM_067066359.1"/>
</dbReference>
<dbReference type="GeneID" id="136809805"/>
<reference evidence="1" key="1">
    <citation type="submission" date="2021-01" db="UniProtKB">
        <authorList>
            <consortium name="EnsemblMetazoa"/>
        </authorList>
    </citation>
    <scope>IDENTIFICATION</scope>
</reference>
<protein>
    <recommendedName>
        <fullName evidence="3">Ubiquitin-like protease family profile domain-containing protein</fullName>
    </recommendedName>
</protein>
<dbReference type="OrthoDB" id="413122at2759"/>
<dbReference type="EnsemblMetazoa" id="CLYHEMT025576.1">
    <property type="protein sequence ID" value="CLYHEMP025576.1"/>
    <property type="gene ID" value="CLYHEMG025576"/>
</dbReference>
<accession>A0A7M6DRY2</accession>
<evidence type="ECO:0000313" key="1">
    <source>
        <dbReference type="EnsemblMetazoa" id="CLYHEMP025576.1"/>
    </source>
</evidence>
<keyword evidence="2" id="KW-1185">Reference proteome</keyword>
<dbReference type="Proteomes" id="UP000594262">
    <property type="component" value="Unplaced"/>
</dbReference>
<dbReference type="AlphaFoldDB" id="A0A7M6DRY2"/>
<sequence length="121" mass="13505">MVKIGAIEVKDVDLKSLGKGKLKDNVIQGFIPHLLSIYDGESKVGSIDCTVLGQALSFPSTYELPGSVKNALREKETVFGIYNKNDHWNLLLIFPKQKQLWLANPTGEGTMETENVVRTWE</sequence>
<evidence type="ECO:0008006" key="3">
    <source>
        <dbReference type="Google" id="ProtNLM"/>
    </source>
</evidence>